<sequence>MTYRSIATSQPQVTHETIRSLFVERVFVPAAGKAALVYEDGVYDPVDYGKHVDQTAAGYQKTWHTELAQWFGQTVAFAADLNWTGAGSERDWFYANIVPKLKHWGLGFHWETNHLHIDVGQYSNDGARWYRGGWEGKPAWDRSSVIACDGVWGYSTTRSLQKLLKVAQTGSFDRATIVALQKWLIARGARVKADGIVGPATKAAMQAALGTSSPWGSTWFTTVLQVRLNATHWNGRGKL</sequence>
<organism evidence="2 4">
    <name type="scientific">Metallococcus carri</name>
    <dbReference type="NCBI Taxonomy" id="1656884"/>
    <lineage>
        <taxon>Bacteria</taxon>
        <taxon>Bacillati</taxon>
        <taxon>Actinomycetota</taxon>
        <taxon>Actinomycetes</taxon>
        <taxon>Micrococcales</taxon>
        <taxon>Dermacoccaceae</taxon>
        <taxon>Metallococcus</taxon>
    </lineage>
</organism>
<dbReference type="Pfam" id="PF09374">
    <property type="entry name" value="PG_binding_3"/>
    <property type="match status" value="1"/>
</dbReference>
<dbReference type="RefSeq" id="WP_166195877.1">
    <property type="nucleotide sequence ID" value="NZ_JAAOIV010000005.1"/>
</dbReference>
<evidence type="ECO:0000313" key="2">
    <source>
        <dbReference type="EMBL" id="NHN55754.1"/>
    </source>
</evidence>
<reference evidence="2" key="1">
    <citation type="submission" date="2020-03" db="EMBL/GenBank/DDBJ databases">
        <title>Draft sequencing of Calidifontibacter sp. DB0510.</title>
        <authorList>
            <person name="Kim D.-U."/>
        </authorList>
    </citation>
    <scope>NUCLEOTIDE SEQUENCE</scope>
    <source>
        <strain evidence="2">DB0510</strain>
    </source>
</reference>
<dbReference type="Gene3D" id="1.10.101.10">
    <property type="entry name" value="PGBD-like superfamily/PGBD"/>
    <property type="match status" value="1"/>
</dbReference>
<comment type="caution">
    <text evidence="2">The sequence shown here is derived from an EMBL/GenBank/DDBJ whole genome shotgun (WGS) entry which is preliminary data.</text>
</comment>
<dbReference type="InterPro" id="IPR018537">
    <property type="entry name" value="Peptidoglycan-bd_3"/>
</dbReference>
<dbReference type="Proteomes" id="UP000744769">
    <property type="component" value="Unassembled WGS sequence"/>
</dbReference>
<evidence type="ECO:0000259" key="1">
    <source>
        <dbReference type="Pfam" id="PF09374"/>
    </source>
</evidence>
<name>A0A967AZ46_9MICO</name>
<dbReference type="EMBL" id="JAAOIV010000005">
    <property type="protein sequence ID" value="NHN55761.1"/>
    <property type="molecule type" value="Genomic_DNA"/>
</dbReference>
<feature type="domain" description="Peptidoglycan binding" evidence="1">
    <location>
        <begin position="177"/>
        <end position="208"/>
    </location>
</feature>
<dbReference type="AlphaFoldDB" id="A0A967AZ46"/>
<protein>
    <recommendedName>
        <fullName evidence="1">Peptidoglycan binding domain-containing protein</fullName>
    </recommendedName>
</protein>
<keyword evidence="4" id="KW-1185">Reference proteome</keyword>
<gene>
    <name evidence="2" type="ORF">G9U51_08190</name>
    <name evidence="3" type="ORF">G9U51_08225</name>
</gene>
<proteinExistence type="predicted"/>
<evidence type="ECO:0000313" key="4">
    <source>
        <dbReference type="Proteomes" id="UP000744769"/>
    </source>
</evidence>
<dbReference type="EMBL" id="JAAOIV010000005">
    <property type="protein sequence ID" value="NHN55754.1"/>
    <property type="molecule type" value="Genomic_DNA"/>
</dbReference>
<evidence type="ECO:0000313" key="3">
    <source>
        <dbReference type="EMBL" id="NHN55761.1"/>
    </source>
</evidence>
<accession>A0A967AZ46</accession>
<dbReference type="InterPro" id="IPR036366">
    <property type="entry name" value="PGBDSf"/>
</dbReference>